<keyword evidence="1" id="KW-0472">Membrane</keyword>
<keyword evidence="1" id="KW-1133">Transmembrane helix</keyword>
<dbReference type="EMBL" id="FLUN01000001">
    <property type="protein sequence ID" value="SBW00989.1"/>
    <property type="molecule type" value="Genomic_DNA"/>
</dbReference>
<organism evidence="2">
    <name type="scientific">uncultured Eubacteriales bacterium</name>
    <dbReference type="NCBI Taxonomy" id="172733"/>
    <lineage>
        <taxon>Bacteria</taxon>
        <taxon>Bacillati</taxon>
        <taxon>Bacillota</taxon>
        <taxon>Clostridia</taxon>
        <taxon>Eubacteriales</taxon>
        <taxon>environmental samples</taxon>
    </lineage>
</organism>
<reference evidence="2" key="1">
    <citation type="submission" date="2016-04" db="EMBL/GenBank/DDBJ databases">
        <authorList>
            <person name="Evans L.H."/>
            <person name="Alamgir A."/>
            <person name="Owens N."/>
            <person name="Weber N.D."/>
            <person name="Virtaneva K."/>
            <person name="Barbian K."/>
            <person name="Babar A."/>
            <person name="Rosenke K."/>
        </authorList>
    </citation>
    <scope>NUCLEOTIDE SEQUENCE</scope>
    <source>
        <strain evidence="2">86</strain>
    </source>
</reference>
<name>A0A212JNH6_9FIRM</name>
<protein>
    <submittedName>
        <fullName evidence="2">Uncharacterized protein</fullName>
    </submittedName>
</protein>
<gene>
    <name evidence="2" type="ORF">KL86CLO1_11416</name>
</gene>
<keyword evidence="1" id="KW-0812">Transmembrane</keyword>
<sequence length="75" mass="8469">MTKQGIEQAVEQSVESFGDWAWRYELFISAVIFVILLIVGFMLLKKGKKNAGYICLGISLLVLISDVFKALLRVF</sequence>
<proteinExistence type="predicted"/>
<feature type="transmembrane region" description="Helical" evidence="1">
    <location>
        <begin position="51"/>
        <end position="72"/>
    </location>
</feature>
<accession>A0A212JNH6</accession>
<evidence type="ECO:0000313" key="2">
    <source>
        <dbReference type="EMBL" id="SBW00989.1"/>
    </source>
</evidence>
<feature type="transmembrane region" description="Helical" evidence="1">
    <location>
        <begin position="26"/>
        <end position="44"/>
    </location>
</feature>
<evidence type="ECO:0000256" key="1">
    <source>
        <dbReference type="SAM" id="Phobius"/>
    </source>
</evidence>
<dbReference type="AlphaFoldDB" id="A0A212JNH6"/>